<organism evidence="1">
    <name type="scientific">uncultured Thermomicrobiales bacterium</name>
    <dbReference type="NCBI Taxonomy" id="1645740"/>
    <lineage>
        <taxon>Bacteria</taxon>
        <taxon>Pseudomonadati</taxon>
        <taxon>Thermomicrobiota</taxon>
        <taxon>Thermomicrobia</taxon>
        <taxon>Thermomicrobiales</taxon>
        <taxon>environmental samples</taxon>
    </lineage>
</organism>
<gene>
    <name evidence="1" type="ORF">AVDCRST_MAG88-3736</name>
</gene>
<proteinExistence type="predicted"/>
<name>A0A6J4VNX2_9BACT</name>
<sequence length="81" mass="9117">EKLTALLGRPVRHISLGDEEYRRALVAAGLPRWYADGLVELFRFYREGMGAAVTDNVARITGHPARILDTYLAEQRAAFED</sequence>
<dbReference type="InterPro" id="IPR051604">
    <property type="entry name" value="Ergot_Alk_Oxidoreductase"/>
</dbReference>
<feature type="non-terminal residue" evidence="1">
    <location>
        <position position="1"/>
    </location>
</feature>
<dbReference type="Gene3D" id="3.90.25.10">
    <property type="entry name" value="UDP-galactose 4-epimerase, domain 1"/>
    <property type="match status" value="1"/>
</dbReference>
<protein>
    <submittedName>
        <fullName evidence="1">Uncharacterized protein</fullName>
    </submittedName>
</protein>
<dbReference type="AlphaFoldDB" id="A0A6J4VNX2"/>
<reference evidence="1" key="1">
    <citation type="submission" date="2020-02" db="EMBL/GenBank/DDBJ databases">
        <authorList>
            <person name="Meier V. D."/>
        </authorList>
    </citation>
    <scope>NUCLEOTIDE SEQUENCE</scope>
    <source>
        <strain evidence="1">AVDCRST_MAG88</strain>
    </source>
</reference>
<dbReference type="PANTHER" id="PTHR43162:SF1">
    <property type="entry name" value="PRESTALK A DIFFERENTIATION PROTEIN A"/>
    <property type="match status" value="1"/>
</dbReference>
<dbReference type="EMBL" id="CADCWM010000910">
    <property type="protein sequence ID" value="CAA9584362.1"/>
    <property type="molecule type" value="Genomic_DNA"/>
</dbReference>
<accession>A0A6J4VNX2</accession>
<dbReference type="PANTHER" id="PTHR43162">
    <property type="match status" value="1"/>
</dbReference>
<evidence type="ECO:0000313" key="1">
    <source>
        <dbReference type="EMBL" id="CAA9584362.1"/>
    </source>
</evidence>